<keyword evidence="2" id="KW-0808">Transferase</keyword>
<feature type="domain" description="BioF2-like acetyltransferase" evidence="7">
    <location>
        <begin position="123"/>
        <end position="245"/>
    </location>
</feature>
<protein>
    <recommendedName>
        <fullName evidence="7">BioF2-like acetyltransferase domain-containing protein</fullName>
    </recommendedName>
</protein>
<keyword evidence="4" id="KW-0573">Peptidoglycan synthesis</keyword>
<dbReference type="Gene3D" id="3.40.630.30">
    <property type="match status" value="1"/>
</dbReference>
<organism evidence="8 9">
    <name type="scientific">candidate division WWE3 bacterium RIFCSPLOWO2_01_FULL_42_11</name>
    <dbReference type="NCBI Taxonomy" id="1802627"/>
    <lineage>
        <taxon>Bacteria</taxon>
        <taxon>Katanobacteria</taxon>
    </lineage>
</organism>
<sequence length="305" mass="35190">MELYPDHICQSPEWAEFKTKMGTQSVKAGEAFFTIHSLPLTPFSVGYCPRVKPENLDLEKFIHVAQHQKCTHVKIDVPNAPETFEPKSNDTNLKSAKPTFSTATFMIDLSPSKELIISKMHHKTRYNIRLSDKKGIKVERDGDIETFLSLQRETAKRQGFFVHSDHYYRTLWDLFSKKDMAFIVTARLEEEPLASLFLMKYKDTLYYPYGGSSVSHKDAMAPNSVMWEAIRLGKDLGCEQFDMWGALANPSPDHPWAGFHRFKEGFGAQLVKYPGSWDLILNRPAYEFFKVSDDLRWKFLGLMRS</sequence>
<dbReference type="Proteomes" id="UP000178964">
    <property type="component" value="Unassembled WGS sequence"/>
</dbReference>
<evidence type="ECO:0000259" key="7">
    <source>
        <dbReference type="Pfam" id="PF13480"/>
    </source>
</evidence>
<dbReference type="SUPFAM" id="SSF55729">
    <property type="entry name" value="Acyl-CoA N-acyltransferases (Nat)"/>
    <property type="match status" value="1"/>
</dbReference>
<dbReference type="GO" id="GO:0016755">
    <property type="term" value="F:aminoacyltransferase activity"/>
    <property type="evidence" value="ECO:0007669"/>
    <property type="project" value="InterPro"/>
</dbReference>
<evidence type="ECO:0000256" key="1">
    <source>
        <dbReference type="ARBA" id="ARBA00009943"/>
    </source>
</evidence>
<dbReference type="GO" id="GO:0071555">
    <property type="term" value="P:cell wall organization"/>
    <property type="evidence" value="ECO:0007669"/>
    <property type="project" value="UniProtKB-KW"/>
</dbReference>
<comment type="similarity">
    <text evidence="1">Belongs to the FemABX family.</text>
</comment>
<dbReference type="PANTHER" id="PTHR36174:SF1">
    <property type="entry name" value="LIPID II:GLYCINE GLYCYLTRANSFERASE"/>
    <property type="match status" value="1"/>
</dbReference>
<dbReference type="AlphaFoldDB" id="A0A1F4VR24"/>
<accession>A0A1F4VR24</accession>
<dbReference type="InterPro" id="IPR050644">
    <property type="entry name" value="PG_Glycine_Bridge_Synth"/>
</dbReference>
<dbReference type="PANTHER" id="PTHR36174">
    <property type="entry name" value="LIPID II:GLYCINE GLYCYLTRANSFERASE"/>
    <property type="match status" value="1"/>
</dbReference>
<reference evidence="8 9" key="1">
    <citation type="journal article" date="2016" name="Nat. Commun.">
        <title>Thousands of microbial genomes shed light on interconnected biogeochemical processes in an aquifer system.</title>
        <authorList>
            <person name="Anantharaman K."/>
            <person name="Brown C.T."/>
            <person name="Hug L.A."/>
            <person name="Sharon I."/>
            <person name="Castelle C.J."/>
            <person name="Probst A.J."/>
            <person name="Thomas B.C."/>
            <person name="Singh A."/>
            <person name="Wilkins M.J."/>
            <person name="Karaoz U."/>
            <person name="Brodie E.L."/>
            <person name="Williams K.H."/>
            <person name="Hubbard S.S."/>
            <person name="Banfield J.F."/>
        </authorList>
    </citation>
    <scope>NUCLEOTIDE SEQUENCE [LARGE SCALE GENOMIC DNA]</scope>
</reference>
<evidence type="ECO:0000256" key="4">
    <source>
        <dbReference type="ARBA" id="ARBA00022984"/>
    </source>
</evidence>
<proteinExistence type="inferred from homology"/>
<evidence type="ECO:0000256" key="2">
    <source>
        <dbReference type="ARBA" id="ARBA00022679"/>
    </source>
</evidence>
<evidence type="ECO:0000256" key="6">
    <source>
        <dbReference type="ARBA" id="ARBA00023316"/>
    </source>
</evidence>
<gene>
    <name evidence="8" type="ORF">A3A70_01575</name>
</gene>
<keyword evidence="5" id="KW-0012">Acyltransferase</keyword>
<keyword evidence="6" id="KW-0961">Cell wall biogenesis/degradation</keyword>
<dbReference type="InterPro" id="IPR016181">
    <property type="entry name" value="Acyl_CoA_acyltransferase"/>
</dbReference>
<dbReference type="GO" id="GO:0008360">
    <property type="term" value="P:regulation of cell shape"/>
    <property type="evidence" value="ECO:0007669"/>
    <property type="project" value="UniProtKB-KW"/>
</dbReference>
<dbReference type="GO" id="GO:0009252">
    <property type="term" value="P:peptidoglycan biosynthetic process"/>
    <property type="evidence" value="ECO:0007669"/>
    <property type="project" value="UniProtKB-KW"/>
</dbReference>
<dbReference type="InterPro" id="IPR038740">
    <property type="entry name" value="BioF2-like_GNAT_dom"/>
</dbReference>
<dbReference type="Pfam" id="PF13480">
    <property type="entry name" value="Acetyltransf_6"/>
    <property type="match status" value="1"/>
</dbReference>
<name>A0A1F4VR24_UNCKA</name>
<evidence type="ECO:0000313" key="9">
    <source>
        <dbReference type="Proteomes" id="UP000178964"/>
    </source>
</evidence>
<comment type="caution">
    <text evidence="8">The sequence shown here is derived from an EMBL/GenBank/DDBJ whole genome shotgun (WGS) entry which is preliminary data.</text>
</comment>
<dbReference type="EMBL" id="MEVK01000016">
    <property type="protein sequence ID" value="OGC59438.1"/>
    <property type="molecule type" value="Genomic_DNA"/>
</dbReference>
<keyword evidence="3" id="KW-0133">Cell shape</keyword>
<evidence type="ECO:0000256" key="5">
    <source>
        <dbReference type="ARBA" id="ARBA00023315"/>
    </source>
</evidence>
<dbReference type="PROSITE" id="PS51191">
    <property type="entry name" value="FEMABX"/>
    <property type="match status" value="1"/>
</dbReference>
<dbReference type="InterPro" id="IPR003447">
    <property type="entry name" value="FEMABX"/>
</dbReference>
<dbReference type="STRING" id="1802627.A3A70_01575"/>
<evidence type="ECO:0000256" key="3">
    <source>
        <dbReference type="ARBA" id="ARBA00022960"/>
    </source>
</evidence>
<evidence type="ECO:0000313" key="8">
    <source>
        <dbReference type="EMBL" id="OGC59438.1"/>
    </source>
</evidence>